<dbReference type="Pfam" id="PF13409">
    <property type="entry name" value="GST_N_2"/>
    <property type="match status" value="1"/>
</dbReference>
<dbReference type="InterPro" id="IPR040079">
    <property type="entry name" value="Glutathione_S-Trfase"/>
</dbReference>
<dbReference type="PROSITE" id="PS50404">
    <property type="entry name" value="GST_NTER"/>
    <property type="match status" value="1"/>
</dbReference>
<dbReference type="PROSITE" id="PS50405">
    <property type="entry name" value="GST_CTER"/>
    <property type="match status" value="1"/>
</dbReference>
<dbReference type="Proteomes" id="UP001446205">
    <property type="component" value="Unassembled WGS sequence"/>
</dbReference>
<dbReference type="Pfam" id="PF00043">
    <property type="entry name" value="GST_C"/>
    <property type="match status" value="1"/>
</dbReference>
<keyword evidence="3" id="KW-0808">Transferase</keyword>
<dbReference type="PANTHER" id="PTHR44051:SF8">
    <property type="entry name" value="GLUTATHIONE S-TRANSFERASE GSTA"/>
    <property type="match status" value="1"/>
</dbReference>
<sequence>MKLFFVPGYCSMAVHIALNEAQLQATLDQVDLASQRSAAGVDYRNINPKGYVPALQLDDGEVLTEVAVILQYLADQNPDLHLAPPAGTLAHYRLQEWLNFIATEIHKGLGQMFNPALTPEQRDAQFERLQPRLDYVNARLQQSPYLLGETFSVADIYLFTVLNWRNFLDLDFSRWPALLDFAARVAARPAVAKTMQEEGLAG</sequence>
<reference evidence="3 4" key="1">
    <citation type="submission" date="2024-04" db="EMBL/GenBank/DDBJ databases">
        <authorList>
            <person name="Abashina T."/>
            <person name="Shaikin A."/>
        </authorList>
    </citation>
    <scope>NUCLEOTIDE SEQUENCE [LARGE SCALE GENOMIC DNA]</scope>
    <source>
        <strain evidence="3 4">AAFK</strain>
    </source>
</reference>
<proteinExistence type="predicted"/>
<dbReference type="InterPro" id="IPR004045">
    <property type="entry name" value="Glutathione_S-Trfase_N"/>
</dbReference>
<dbReference type="InterPro" id="IPR036282">
    <property type="entry name" value="Glutathione-S-Trfase_C_sf"/>
</dbReference>
<feature type="domain" description="GST N-terminal" evidence="1">
    <location>
        <begin position="1"/>
        <end position="81"/>
    </location>
</feature>
<protein>
    <submittedName>
        <fullName evidence="3">Glutathione transferase GstA</fullName>
        <ecNumber evidence="3">2.5.1.18</ecNumber>
    </submittedName>
</protein>
<dbReference type="SFLD" id="SFLDG00358">
    <property type="entry name" value="Main_(cytGST)"/>
    <property type="match status" value="1"/>
</dbReference>
<dbReference type="SUPFAM" id="SSF47616">
    <property type="entry name" value="GST C-terminal domain-like"/>
    <property type="match status" value="1"/>
</dbReference>
<accession>A0ABU9D7S3</accession>
<dbReference type="CDD" id="cd03188">
    <property type="entry name" value="GST_C_Beta"/>
    <property type="match status" value="1"/>
</dbReference>
<dbReference type="NCBIfam" id="NF007831">
    <property type="entry name" value="PRK10542.1"/>
    <property type="match status" value="1"/>
</dbReference>
<name>A0ABU9D7S3_9PROT</name>
<dbReference type="SUPFAM" id="SSF52833">
    <property type="entry name" value="Thioredoxin-like"/>
    <property type="match status" value="1"/>
</dbReference>
<dbReference type="Gene3D" id="3.40.30.10">
    <property type="entry name" value="Glutaredoxin"/>
    <property type="match status" value="1"/>
</dbReference>
<evidence type="ECO:0000259" key="2">
    <source>
        <dbReference type="PROSITE" id="PS50405"/>
    </source>
</evidence>
<dbReference type="CDD" id="cd03057">
    <property type="entry name" value="GST_N_Beta"/>
    <property type="match status" value="1"/>
</dbReference>
<dbReference type="InterPro" id="IPR010987">
    <property type="entry name" value="Glutathione-S-Trfase_C-like"/>
</dbReference>
<dbReference type="SFLD" id="SFLDS00019">
    <property type="entry name" value="Glutathione_Transferase_(cytos"/>
    <property type="match status" value="1"/>
</dbReference>
<evidence type="ECO:0000259" key="1">
    <source>
        <dbReference type="PROSITE" id="PS50404"/>
    </source>
</evidence>
<dbReference type="InterPro" id="IPR004046">
    <property type="entry name" value="GST_C"/>
</dbReference>
<gene>
    <name evidence="3" type="primary">gstA</name>
    <name evidence="3" type="ORF">WOB96_07305</name>
</gene>
<comment type="caution">
    <text evidence="3">The sequence shown here is derived from an EMBL/GenBank/DDBJ whole genome shotgun (WGS) entry which is preliminary data.</text>
</comment>
<dbReference type="GO" id="GO:0004364">
    <property type="term" value="F:glutathione transferase activity"/>
    <property type="evidence" value="ECO:0007669"/>
    <property type="project" value="UniProtKB-EC"/>
</dbReference>
<feature type="domain" description="GST C-terminal" evidence="2">
    <location>
        <begin position="87"/>
        <end position="202"/>
    </location>
</feature>
<evidence type="ECO:0000313" key="3">
    <source>
        <dbReference type="EMBL" id="MEK8089571.1"/>
    </source>
</evidence>
<evidence type="ECO:0000313" key="4">
    <source>
        <dbReference type="Proteomes" id="UP001446205"/>
    </source>
</evidence>
<dbReference type="EC" id="2.5.1.18" evidence="3"/>
<dbReference type="RefSeq" id="WP_341370628.1">
    <property type="nucleotide sequence ID" value="NZ_JBBPCO010000006.1"/>
</dbReference>
<dbReference type="PANTHER" id="PTHR44051">
    <property type="entry name" value="GLUTATHIONE S-TRANSFERASE-RELATED"/>
    <property type="match status" value="1"/>
</dbReference>
<dbReference type="Gene3D" id="1.20.1050.10">
    <property type="match status" value="1"/>
</dbReference>
<keyword evidence="4" id="KW-1185">Reference proteome</keyword>
<dbReference type="SFLD" id="SFLDG01150">
    <property type="entry name" value="Main.1:_Beta-like"/>
    <property type="match status" value="1"/>
</dbReference>
<dbReference type="InterPro" id="IPR036249">
    <property type="entry name" value="Thioredoxin-like_sf"/>
</dbReference>
<dbReference type="EMBL" id="JBBPCO010000006">
    <property type="protein sequence ID" value="MEK8089571.1"/>
    <property type="molecule type" value="Genomic_DNA"/>
</dbReference>
<organism evidence="3 4">
    <name type="scientific">Thermithiobacillus plumbiphilus</name>
    <dbReference type="NCBI Taxonomy" id="1729899"/>
    <lineage>
        <taxon>Bacteria</taxon>
        <taxon>Pseudomonadati</taxon>
        <taxon>Pseudomonadota</taxon>
        <taxon>Acidithiobacillia</taxon>
        <taxon>Acidithiobacillales</taxon>
        <taxon>Thermithiobacillaceae</taxon>
        <taxon>Thermithiobacillus</taxon>
    </lineage>
</organism>